<dbReference type="SUPFAM" id="SSF56672">
    <property type="entry name" value="DNA/RNA polymerases"/>
    <property type="match status" value="1"/>
</dbReference>
<dbReference type="GeneID" id="132800129"/>
<dbReference type="InterPro" id="IPR000477">
    <property type="entry name" value="RT_dom"/>
</dbReference>
<sequence length="175" mass="20237">MNQVFKPFFRKFVIVFFDDILVYSRSLTEHVTHLQLVLQCFVEHNFFSKGRKCQFLQQAIKYLGHLVSSDEVKADRAKIEAMTSWPQPTNRKQLSGFLGLTGYYCCFVVHYATITAPLTVLFKKDHFYWTAEETKAFVRLKQVMIETLVLRLPDFSKTFVMETDASSVGIGGVLM</sequence>
<reference evidence="3" key="1">
    <citation type="submission" date="2025-08" db="UniProtKB">
        <authorList>
            <consortium name="RefSeq"/>
        </authorList>
    </citation>
    <scope>IDENTIFICATION</scope>
    <source>
        <tissue evidence="3">Seedling</tissue>
    </source>
</reference>
<feature type="domain" description="Reverse transcriptase" evidence="1">
    <location>
        <begin position="1"/>
        <end position="67"/>
    </location>
</feature>
<dbReference type="Gene3D" id="3.30.70.270">
    <property type="match status" value="2"/>
</dbReference>
<dbReference type="InterPro" id="IPR041577">
    <property type="entry name" value="RT_RNaseH_2"/>
</dbReference>
<proteinExistence type="predicted"/>
<protein>
    <submittedName>
        <fullName evidence="3">Uncharacterized mitochondrial protein AtMg00860-like</fullName>
    </submittedName>
</protein>
<dbReference type="InterPro" id="IPR051320">
    <property type="entry name" value="Viral_Replic_Matur_Polypro"/>
</dbReference>
<dbReference type="Pfam" id="PF17919">
    <property type="entry name" value="RT_RNaseH_2"/>
    <property type="match status" value="1"/>
</dbReference>
<evidence type="ECO:0000313" key="2">
    <source>
        <dbReference type="Proteomes" id="UP001652623"/>
    </source>
</evidence>
<dbReference type="RefSeq" id="XP_060669110.1">
    <property type="nucleotide sequence ID" value="XM_060813127.1"/>
</dbReference>
<gene>
    <name evidence="3" type="primary">LOC132800129</name>
</gene>
<evidence type="ECO:0000259" key="1">
    <source>
        <dbReference type="PROSITE" id="PS50878"/>
    </source>
</evidence>
<organism evidence="2 3">
    <name type="scientific">Ziziphus jujuba</name>
    <name type="common">Chinese jujube</name>
    <name type="synonym">Ziziphus sativa</name>
    <dbReference type="NCBI Taxonomy" id="326968"/>
    <lineage>
        <taxon>Eukaryota</taxon>
        <taxon>Viridiplantae</taxon>
        <taxon>Streptophyta</taxon>
        <taxon>Embryophyta</taxon>
        <taxon>Tracheophyta</taxon>
        <taxon>Spermatophyta</taxon>
        <taxon>Magnoliopsida</taxon>
        <taxon>eudicotyledons</taxon>
        <taxon>Gunneridae</taxon>
        <taxon>Pentapetalae</taxon>
        <taxon>rosids</taxon>
        <taxon>fabids</taxon>
        <taxon>Rosales</taxon>
        <taxon>Rhamnaceae</taxon>
        <taxon>Paliureae</taxon>
        <taxon>Ziziphus</taxon>
    </lineage>
</organism>
<keyword evidence="2" id="KW-1185">Reference proteome</keyword>
<dbReference type="InterPro" id="IPR043128">
    <property type="entry name" value="Rev_trsase/Diguanyl_cyclase"/>
</dbReference>
<dbReference type="PANTHER" id="PTHR33064">
    <property type="entry name" value="POL PROTEIN"/>
    <property type="match status" value="1"/>
</dbReference>
<dbReference type="Pfam" id="PF00078">
    <property type="entry name" value="RVT_1"/>
    <property type="match status" value="1"/>
</dbReference>
<dbReference type="PANTHER" id="PTHR33064:SF37">
    <property type="entry name" value="RIBONUCLEASE H"/>
    <property type="match status" value="1"/>
</dbReference>
<dbReference type="PROSITE" id="PS50878">
    <property type="entry name" value="RT_POL"/>
    <property type="match status" value="1"/>
</dbReference>
<accession>A0ABM3ZX96</accession>
<evidence type="ECO:0000313" key="3">
    <source>
        <dbReference type="RefSeq" id="XP_060669110.1"/>
    </source>
</evidence>
<name>A0ABM3ZX96_ZIZJJ</name>
<dbReference type="Proteomes" id="UP001652623">
    <property type="component" value="Chromosome 12"/>
</dbReference>
<dbReference type="InterPro" id="IPR043502">
    <property type="entry name" value="DNA/RNA_pol_sf"/>
</dbReference>